<dbReference type="SMART" id="SM00829">
    <property type="entry name" value="PKS_ER"/>
    <property type="match status" value="1"/>
</dbReference>
<gene>
    <name evidence="2" type="ORF">CXG46_16065</name>
    <name evidence="3" type="ORF">SAMN05192575_10539</name>
</gene>
<evidence type="ECO:0000313" key="2">
    <source>
        <dbReference type="EMBL" id="PKH38274.1"/>
    </source>
</evidence>
<dbReference type="InterPro" id="IPR011032">
    <property type="entry name" value="GroES-like_sf"/>
</dbReference>
<reference evidence="2 5" key="2">
    <citation type="submission" date="2017-12" db="EMBL/GenBank/DDBJ databases">
        <title>Pharmacopeia of the Arctic Ocean.</title>
        <authorList>
            <person name="Collins E."/>
            <person name="Ducluzeau A.-L."/>
        </authorList>
    </citation>
    <scope>NUCLEOTIDE SEQUENCE [LARGE SCALE GENOMIC DNA]</scope>
    <source>
        <strain evidence="2 5">DSM 23325</strain>
    </source>
</reference>
<dbReference type="Gene3D" id="3.40.50.720">
    <property type="entry name" value="NAD(P)-binding Rossmann-like Domain"/>
    <property type="match status" value="1"/>
</dbReference>
<dbReference type="InterPro" id="IPR020843">
    <property type="entry name" value="ER"/>
</dbReference>
<dbReference type="EMBL" id="PJBV01000034">
    <property type="protein sequence ID" value="PKH38274.1"/>
    <property type="molecule type" value="Genomic_DNA"/>
</dbReference>
<feature type="domain" description="Enoyl reductase (ER)" evidence="1">
    <location>
        <begin position="11"/>
        <end position="322"/>
    </location>
</feature>
<dbReference type="PANTHER" id="PTHR43677:SF4">
    <property type="entry name" value="QUINONE OXIDOREDUCTASE-LIKE PROTEIN 2"/>
    <property type="match status" value="1"/>
</dbReference>
<protein>
    <submittedName>
        <fullName evidence="3">NADPH2:quinone reductase</fullName>
    </submittedName>
    <submittedName>
        <fullName evidence="2">NADPH:quinone oxidoreductase family protein</fullName>
    </submittedName>
</protein>
<proteinExistence type="predicted"/>
<dbReference type="AlphaFoldDB" id="A0A1I0Z5U5"/>
<keyword evidence="5" id="KW-1185">Reference proteome</keyword>
<dbReference type="RefSeq" id="WP_091198833.1">
    <property type="nucleotide sequence ID" value="NZ_FOKC01000005.1"/>
</dbReference>
<dbReference type="STRING" id="748909.SAMN05192575_10539"/>
<dbReference type="EMBL" id="FOKC01000005">
    <property type="protein sequence ID" value="SFB20727.1"/>
    <property type="molecule type" value="Genomic_DNA"/>
</dbReference>
<dbReference type="PANTHER" id="PTHR43677">
    <property type="entry name" value="SHORT-CHAIN DEHYDROGENASE/REDUCTASE"/>
    <property type="match status" value="1"/>
</dbReference>
<dbReference type="InterPro" id="IPR013149">
    <property type="entry name" value="ADH-like_C"/>
</dbReference>
<evidence type="ECO:0000259" key="1">
    <source>
        <dbReference type="SMART" id="SM00829"/>
    </source>
</evidence>
<reference evidence="3" key="1">
    <citation type="submission" date="2016-10" db="EMBL/GenBank/DDBJ databases">
        <authorList>
            <person name="de Groot N.N."/>
        </authorList>
    </citation>
    <scope>NUCLEOTIDE SEQUENCE [LARGE SCALE GENOMIC DNA]</scope>
    <source>
        <strain evidence="3">CGMCC 1.10697</strain>
    </source>
</reference>
<dbReference type="SUPFAM" id="SSF50129">
    <property type="entry name" value="GroES-like"/>
    <property type="match status" value="1"/>
</dbReference>
<dbReference type="Proteomes" id="UP000233565">
    <property type="component" value="Unassembled WGS sequence"/>
</dbReference>
<name>A0A1I0Z5U5_9ACTN</name>
<evidence type="ECO:0000313" key="4">
    <source>
        <dbReference type="Proteomes" id="UP000199113"/>
    </source>
</evidence>
<dbReference type="SUPFAM" id="SSF51735">
    <property type="entry name" value="NAD(P)-binding Rossmann-fold domains"/>
    <property type="match status" value="1"/>
</dbReference>
<dbReference type="InterPro" id="IPR013154">
    <property type="entry name" value="ADH-like_N"/>
</dbReference>
<evidence type="ECO:0000313" key="3">
    <source>
        <dbReference type="EMBL" id="SFB20727.1"/>
    </source>
</evidence>
<dbReference type="OrthoDB" id="4190732at2"/>
<dbReference type="InterPro" id="IPR036291">
    <property type="entry name" value="NAD(P)-bd_dom_sf"/>
</dbReference>
<dbReference type="Pfam" id="PF00107">
    <property type="entry name" value="ADH_zinc_N"/>
    <property type="match status" value="1"/>
</dbReference>
<evidence type="ECO:0000313" key="5">
    <source>
        <dbReference type="Proteomes" id="UP000233565"/>
    </source>
</evidence>
<dbReference type="Gene3D" id="3.90.180.10">
    <property type="entry name" value="Medium-chain alcohol dehydrogenases, catalytic domain"/>
    <property type="match status" value="1"/>
</dbReference>
<dbReference type="CDD" id="cd08241">
    <property type="entry name" value="QOR1"/>
    <property type="match status" value="1"/>
</dbReference>
<organism evidence="3 4">
    <name type="scientific">Nocardioides alpinus</name>
    <dbReference type="NCBI Taxonomy" id="748909"/>
    <lineage>
        <taxon>Bacteria</taxon>
        <taxon>Bacillati</taxon>
        <taxon>Actinomycetota</taxon>
        <taxon>Actinomycetes</taxon>
        <taxon>Propionibacteriales</taxon>
        <taxon>Nocardioidaceae</taxon>
        <taxon>Nocardioides</taxon>
    </lineage>
</organism>
<dbReference type="Pfam" id="PF08240">
    <property type="entry name" value="ADH_N"/>
    <property type="match status" value="1"/>
</dbReference>
<dbReference type="GO" id="GO:0016491">
    <property type="term" value="F:oxidoreductase activity"/>
    <property type="evidence" value="ECO:0007669"/>
    <property type="project" value="InterPro"/>
</dbReference>
<dbReference type="InterPro" id="IPR051397">
    <property type="entry name" value="Zn-ADH-like_protein"/>
</dbReference>
<accession>A0A1I0Z5U5</accession>
<sequence length="325" mass="34017">MKAVQVVTPTGPADIEVREVDAPVPAAHDVLVEVHSVGVAFPDLLLSRGEYQFKPEPPFTLGVDFAGVVLDPGAAESSGFTVGQRVAGVNLNGGAAEVVANPAIFTFALPDALSYDEGAALPMNYLTALFALEERGGLRDRETVLVHGAAGGVGTATLQVAKGLGARTIAVVSTEEKAAFARAAGADEVVIGPDFKDAVKELTQGRGVDVVLDVVGGDAFTDSLRCLAELGRILVVGFAAGQGIPQVKVNRLLLGNTDVRGVGWGAYAMTRPGYMQKQWHRLAPMIEAGVIRPPIGATHDMADFGRALVDMDERRTLGKSVVRVR</sequence>
<dbReference type="Proteomes" id="UP000199113">
    <property type="component" value="Unassembled WGS sequence"/>
</dbReference>